<dbReference type="AlphaFoldDB" id="A0AAV0RAF0"/>
<dbReference type="EMBL" id="CAMGYJ010000010">
    <property type="protein sequence ID" value="CAI0553524.1"/>
    <property type="molecule type" value="Genomic_DNA"/>
</dbReference>
<dbReference type="Proteomes" id="UP001154282">
    <property type="component" value="Unassembled WGS sequence"/>
</dbReference>
<reference evidence="1" key="1">
    <citation type="submission" date="2022-08" db="EMBL/GenBank/DDBJ databases">
        <authorList>
            <person name="Gutierrez-Valencia J."/>
        </authorList>
    </citation>
    <scope>NUCLEOTIDE SEQUENCE</scope>
</reference>
<sequence>MEVIRKVMDVLLSQNFLVEGAPATRFYVPLLGFLHLVLTNAKGFQNDHVPAFVATLRMFFTYGLSQPLYSTNAGTHKNAAKLISEDTKKERIPYRPPHLRRKENVNMKQLKAQELSCSSLPLIKSLLHWNLFHQIQIAVTVMDLLKIMILLKVQKSGLLL</sequence>
<evidence type="ECO:0000313" key="2">
    <source>
        <dbReference type="Proteomes" id="UP001154282"/>
    </source>
</evidence>
<gene>
    <name evidence="1" type="ORF">LITE_LOCUS46868</name>
</gene>
<dbReference type="PANTHER" id="PTHR13366:SF0">
    <property type="entry name" value="HEAT REPEAT-CONTAINING PROTEIN 6"/>
    <property type="match status" value="1"/>
</dbReference>
<organism evidence="1 2">
    <name type="scientific">Linum tenue</name>
    <dbReference type="NCBI Taxonomy" id="586396"/>
    <lineage>
        <taxon>Eukaryota</taxon>
        <taxon>Viridiplantae</taxon>
        <taxon>Streptophyta</taxon>
        <taxon>Embryophyta</taxon>
        <taxon>Tracheophyta</taxon>
        <taxon>Spermatophyta</taxon>
        <taxon>Magnoliopsida</taxon>
        <taxon>eudicotyledons</taxon>
        <taxon>Gunneridae</taxon>
        <taxon>Pentapetalae</taxon>
        <taxon>rosids</taxon>
        <taxon>fabids</taxon>
        <taxon>Malpighiales</taxon>
        <taxon>Linaceae</taxon>
        <taxon>Linum</taxon>
    </lineage>
</organism>
<dbReference type="PANTHER" id="PTHR13366">
    <property type="entry name" value="MALARIA ANTIGEN-RELATED"/>
    <property type="match status" value="1"/>
</dbReference>
<protein>
    <submittedName>
        <fullName evidence="1">Uncharacterized protein</fullName>
    </submittedName>
</protein>
<keyword evidence="2" id="KW-1185">Reference proteome</keyword>
<name>A0AAV0RAF0_9ROSI</name>
<accession>A0AAV0RAF0</accession>
<comment type="caution">
    <text evidence="1">The sequence shown here is derived from an EMBL/GenBank/DDBJ whole genome shotgun (WGS) entry which is preliminary data.</text>
</comment>
<evidence type="ECO:0000313" key="1">
    <source>
        <dbReference type="EMBL" id="CAI0553524.1"/>
    </source>
</evidence>
<proteinExistence type="predicted"/>
<dbReference type="InterPro" id="IPR052107">
    <property type="entry name" value="HEAT6"/>
</dbReference>